<evidence type="ECO:0000313" key="2">
    <source>
        <dbReference type="EMBL" id="SDK69104.1"/>
    </source>
</evidence>
<dbReference type="Proteomes" id="UP000198706">
    <property type="component" value="Unassembled WGS sequence"/>
</dbReference>
<organism evidence="2 3">
    <name type="scientific">Pseudomonas indica</name>
    <dbReference type="NCBI Taxonomy" id="137658"/>
    <lineage>
        <taxon>Bacteria</taxon>
        <taxon>Pseudomonadati</taxon>
        <taxon>Pseudomonadota</taxon>
        <taxon>Gammaproteobacteria</taxon>
        <taxon>Pseudomonadales</taxon>
        <taxon>Pseudomonadaceae</taxon>
        <taxon>Pseudomonas</taxon>
    </lineage>
</organism>
<feature type="domain" description="Bacteriophage phiJL001 Gp84 C-terminal" evidence="1">
    <location>
        <begin position="185"/>
        <end position="260"/>
    </location>
</feature>
<dbReference type="Pfam" id="PF09931">
    <property type="entry name" value="Phage_phiJL001_Gp84_N"/>
    <property type="match status" value="1"/>
</dbReference>
<proteinExistence type="predicted"/>
<dbReference type="NCBIfam" id="TIGR02218">
    <property type="entry name" value="phg_TIGR02218"/>
    <property type="match status" value="1"/>
</dbReference>
<accession>A0A1G9DZ09</accession>
<reference evidence="2 3" key="1">
    <citation type="submission" date="2016-10" db="EMBL/GenBank/DDBJ databases">
        <authorList>
            <person name="de Groot N.N."/>
        </authorList>
    </citation>
    <scope>NUCLEOTIDE SEQUENCE [LARGE SCALE GENOMIC DNA]</scope>
    <source>
        <strain evidence="2 3">JCM 21544</strain>
    </source>
</reference>
<name>A0A1G9DZ09_9PSED</name>
<keyword evidence="3" id="KW-1185">Reference proteome</keyword>
<dbReference type="InterPro" id="IPR018964">
    <property type="entry name" value="Phage_phiJL001_Gp84_C"/>
</dbReference>
<dbReference type="InterPro" id="IPR011928">
    <property type="entry name" value="Phage_phiJL001_Gp84"/>
</dbReference>
<dbReference type="Pfam" id="PF09356">
    <property type="entry name" value="Phage_BR0599"/>
    <property type="match status" value="1"/>
</dbReference>
<dbReference type="AlphaFoldDB" id="A0A1G9DZ09"/>
<evidence type="ECO:0000313" key="3">
    <source>
        <dbReference type="Proteomes" id="UP000198706"/>
    </source>
</evidence>
<protein>
    <recommendedName>
        <fullName evidence="1">Bacteriophage phiJL001 Gp84 C-terminal domain-containing protein</fullName>
    </recommendedName>
</protein>
<gene>
    <name evidence="2" type="ORF">SAMN05216186_109154</name>
</gene>
<dbReference type="EMBL" id="FNFD01000009">
    <property type="protein sequence ID" value="SDK69104.1"/>
    <property type="molecule type" value="Genomic_DNA"/>
</dbReference>
<evidence type="ECO:0000259" key="1">
    <source>
        <dbReference type="Pfam" id="PF09356"/>
    </source>
</evidence>
<dbReference type="STRING" id="137658.SAMN05216186_109154"/>
<dbReference type="RefSeq" id="WP_084337097.1">
    <property type="nucleotide sequence ID" value="NZ_FNFD01000009.1"/>
</dbReference>
<sequence length="269" mass="29177">MTYADREMSTDAASPVELYEFRRGSSAWRYTSGPRDLVYNSFSYSAVLLKRGSIEQTSEIGRSGLRITLARDVEVVGHFIAAPPSEVTLLTVYRQHRTDSETAVVWMGRVLNVEWRESEVELNCEPVYTSLQRTGLRRLYQRNCPHVLYSGSCQASPIVHRVQGSVGALSGSAISIAAAAAFPAGHFAGGFATWSANGITEKRMITAHTSDSITLSTAPPGLNVGALVVLYPGCDHTLNTCDGKFSNSVNFGGFPFIPTKNPFGGSPIY</sequence>